<evidence type="ECO:0000256" key="3">
    <source>
        <dbReference type="ARBA" id="ARBA00022692"/>
    </source>
</evidence>
<dbReference type="Proteomes" id="UP000032417">
    <property type="component" value="Chromosome 1"/>
</dbReference>
<dbReference type="Pfam" id="PF22744">
    <property type="entry name" value="Toast-rack_PspC-Cterm"/>
    <property type="match status" value="1"/>
</dbReference>
<dbReference type="InterPro" id="IPR054321">
    <property type="entry name" value="PspC-rel_TM"/>
</dbReference>
<proteinExistence type="predicted"/>
<dbReference type="EMBL" id="LN515532">
    <property type="protein sequence ID" value="CEA15566.1"/>
    <property type="molecule type" value="Genomic_DNA"/>
</dbReference>
<feature type="transmembrane region" description="Helical" evidence="7">
    <location>
        <begin position="210"/>
        <end position="232"/>
    </location>
</feature>
<evidence type="ECO:0000256" key="6">
    <source>
        <dbReference type="SAM" id="MobiDB-lite"/>
    </source>
</evidence>
<dbReference type="PANTHER" id="PTHR33885">
    <property type="entry name" value="PHAGE SHOCK PROTEIN C"/>
    <property type="match status" value="1"/>
</dbReference>
<feature type="transmembrane region" description="Helical" evidence="7">
    <location>
        <begin position="387"/>
        <end position="407"/>
    </location>
</feature>
<comment type="subcellular location">
    <subcellularLocation>
        <location evidence="1">Cell membrane</location>
        <topology evidence="1">Single-pass membrane protein</topology>
    </subcellularLocation>
</comment>
<dbReference type="PANTHER" id="PTHR33885:SF3">
    <property type="entry name" value="PHAGE SHOCK PROTEIN C"/>
    <property type="match status" value="1"/>
</dbReference>
<feature type="region of interest" description="Disordered" evidence="6">
    <location>
        <begin position="91"/>
        <end position="118"/>
    </location>
</feature>
<keyword evidence="12" id="KW-1185">Reference proteome</keyword>
<dbReference type="GO" id="GO:0005886">
    <property type="term" value="C:plasma membrane"/>
    <property type="evidence" value="ECO:0007669"/>
    <property type="project" value="UniProtKB-SubCell"/>
</dbReference>
<keyword evidence="5 7" id="KW-0472">Membrane</keyword>
<dbReference type="HOGENOM" id="CLU_017085_0_0_10"/>
<protein>
    <recommendedName>
        <fullName evidence="13">Phage shock protein PspC N-terminal domain-containing protein</fullName>
    </recommendedName>
</protein>
<reference evidence="11 12" key="1">
    <citation type="submission" date="2014-08" db="EMBL/GenBank/DDBJ databases">
        <authorList>
            <person name="Wibberg D."/>
        </authorList>
    </citation>
    <scope>NUCLEOTIDE SEQUENCE [LARGE SCALE GENOMIC DNA]</scope>
    <source>
        <strain evidence="12">ING2-E5B</strain>
    </source>
</reference>
<gene>
    <name evidence="11" type="ORF">ING2E5B_0800</name>
</gene>
<dbReference type="InterPro" id="IPR054319">
    <property type="entry name" value="PspC-rel_ToastRack"/>
</dbReference>
<sequence>MKKVININFQGQVIAIEETAYEILKQYIESLKKYFSQEDGGDEIVNDIENRIAELFGNRLKLGINCITDDDVESIINSIGRPEDFDTEYKVDSESESKKIDEEVSEESELKSEEEPRTLNRNSKDQIIGGVCSGVAHYFKIDPTWIRLLFVIFFGILFWVYIILWIVLKAKPLESNVTKRLYRNPNDKYIAGICGGIAAYFKIESWIPRLIFILPLFINIFGVISFFPLSHLFKDVDFNWNINGSVLLLYLVLWAIVPEAKTVKQKLEMMGEDDYIKNIRNRVNDNVASTKSKNAADNTGSENSFKNNNTQMPPEPPKSERKYSDSASSERSGCMNVFMVLLKIVFFTFAGIFALTLLAVFGGLFFAGTQLISLKSLFIDPGYENNLLIASLIALTVVPIISIIIWIIRRVMKAKSRPFIGVVVSILWFSGLVMSGILASEVADKFKAQASDEETLVLNPTSSGKLYIEMEPYRNDYAEYRFGFGYNPGIDELPYKNVNEDSLLFNSINLQIRQSTDSLFHVRKIAASYGNDLRQAKSDAEQFSYNIVQKDSVILLPEFFSVPAEQGYRKQSITVEIAVPAGKSVEVSDVLEEYRENEPPAVARKRIRSYRSSYTPVTL</sequence>
<organism evidence="11 12">
    <name type="scientific">Fermentimonas caenicola</name>
    <dbReference type="NCBI Taxonomy" id="1562970"/>
    <lineage>
        <taxon>Bacteria</taxon>
        <taxon>Pseudomonadati</taxon>
        <taxon>Bacteroidota</taxon>
        <taxon>Bacteroidia</taxon>
        <taxon>Bacteroidales</taxon>
        <taxon>Dysgonomonadaceae</taxon>
        <taxon>Fermentimonas</taxon>
    </lineage>
</organism>
<name>A0A098BZG3_9BACT</name>
<keyword evidence="4 7" id="KW-1133">Transmembrane helix</keyword>
<feature type="transmembrane region" description="Helical" evidence="7">
    <location>
        <begin position="238"/>
        <end position="257"/>
    </location>
</feature>
<evidence type="ECO:0000313" key="11">
    <source>
        <dbReference type="EMBL" id="CEA15566.1"/>
    </source>
</evidence>
<dbReference type="OrthoDB" id="5772680at2"/>
<dbReference type="Pfam" id="PF22571">
    <property type="entry name" value="LiaI-LiaF-TM_PspC"/>
    <property type="match status" value="1"/>
</dbReference>
<evidence type="ECO:0000259" key="9">
    <source>
        <dbReference type="Pfam" id="PF22571"/>
    </source>
</evidence>
<feature type="domain" description="Phage shock protein PspC N-terminal" evidence="8">
    <location>
        <begin position="179"/>
        <end position="260"/>
    </location>
</feature>
<evidence type="ECO:0000256" key="2">
    <source>
        <dbReference type="ARBA" id="ARBA00022475"/>
    </source>
</evidence>
<evidence type="ECO:0008006" key="13">
    <source>
        <dbReference type="Google" id="ProtNLM"/>
    </source>
</evidence>
<accession>A0A098BZG3</accession>
<dbReference type="AlphaFoldDB" id="A0A098BZG3"/>
<evidence type="ECO:0000256" key="7">
    <source>
        <dbReference type="SAM" id="Phobius"/>
    </source>
</evidence>
<feature type="transmembrane region" description="Helical" evidence="7">
    <location>
        <begin position="419"/>
        <end position="439"/>
    </location>
</feature>
<dbReference type="InterPro" id="IPR052027">
    <property type="entry name" value="PspC"/>
</dbReference>
<feature type="region of interest" description="Disordered" evidence="6">
    <location>
        <begin position="289"/>
        <end position="327"/>
    </location>
</feature>
<evidence type="ECO:0000259" key="10">
    <source>
        <dbReference type="Pfam" id="PF22744"/>
    </source>
</evidence>
<keyword evidence="2" id="KW-1003">Cell membrane</keyword>
<feature type="transmembrane region" description="Helical" evidence="7">
    <location>
        <begin position="340"/>
        <end position="367"/>
    </location>
</feature>
<dbReference type="InterPro" id="IPR007168">
    <property type="entry name" value="Phageshock_PspC_N"/>
</dbReference>
<feature type="domain" description="PspC-related ToastRack" evidence="10">
    <location>
        <begin position="499"/>
        <end position="598"/>
    </location>
</feature>
<evidence type="ECO:0000256" key="5">
    <source>
        <dbReference type="ARBA" id="ARBA00023136"/>
    </source>
</evidence>
<evidence type="ECO:0000259" key="8">
    <source>
        <dbReference type="Pfam" id="PF04024"/>
    </source>
</evidence>
<evidence type="ECO:0000313" key="12">
    <source>
        <dbReference type="Proteomes" id="UP000032417"/>
    </source>
</evidence>
<dbReference type="Pfam" id="PF04024">
    <property type="entry name" value="PspC"/>
    <property type="match status" value="2"/>
</dbReference>
<feature type="transmembrane region" description="Helical" evidence="7">
    <location>
        <begin position="148"/>
        <end position="168"/>
    </location>
</feature>
<feature type="domain" description="Phage shock protein PspC N-terminal" evidence="8">
    <location>
        <begin position="118"/>
        <end position="169"/>
    </location>
</feature>
<evidence type="ECO:0000256" key="1">
    <source>
        <dbReference type="ARBA" id="ARBA00004162"/>
    </source>
</evidence>
<dbReference type="KEGG" id="pbt:ING2E5B_0800"/>
<evidence type="ECO:0000256" key="4">
    <source>
        <dbReference type="ARBA" id="ARBA00022989"/>
    </source>
</evidence>
<feature type="compositionally biased region" description="Polar residues" evidence="6">
    <location>
        <begin position="289"/>
        <end position="312"/>
    </location>
</feature>
<dbReference type="STRING" id="1562970.ING2E5B_0800"/>
<feature type="domain" description="PspC-related transmembrane region" evidence="9">
    <location>
        <begin position="333"/>
        <end position="446"/>
    </location>
</feature>
<keyword evidence="3 7" id="KW-0812">Transmembrane</keyword>